<keyword evidence="1" id="KW-0732">Signal</keyword>
<evidence type="ECO:0000313" key="2">
    <source>
        <dbReference type="EMBL" id="XCC58345.1"/>
    </source>
</evidence>
<accession>A0AAU8A464</accession>
<evidence type="ECO:0008006" key="3">
    <source>
        <dbReference type="Google" id="ProtNLM"/>
    </source>
</evidence>
<sequence length="98" mass="10928">MRILYILSIGMALSACGQADYSTWNCYADGQPDQKVVMVLQESTMKIGDQKLSYCGSLGLVSYFDRSCKAETKNSIAQLIPSQSLLTIDTKQYRCEKL</sequence>
<evidence type="ECO:0000256" key="1">
    <source>
        <dbReference type="SAM" id="SignalP"/>
    </source>
</evidence>
<feature type="chain" id="PRO_5043706191" description="Lipoprotein" evidence="1">
    <location>
        <begin position="20"/>
        <end position="98"/>
    </location>
</feature>
<dbReference type="EMBL" id="CP099959">
    <property type="protein sequence ID" value="XCC58345.1"/>
    <property type="molecule type" value="Genomic_DNA"/>
</dbReference>
<dbReference type="PROSITE" id="PS51257">
    <property type="entry name" value="PROKAR_LIPOPROTEIN"/>
    <property type="match status" value="1"/>
</dbReference>
<reference evidence="2" key="1">
    <citation type="submission" date="2022-06" db="EMBL/GenBank/DDBJ databases">
        <title>New Polynucleobacter species.</title>
        <authorList>
            <person name="Hahn M.W."/>
        </authorList>
    </citation>
    <scope>NUCLEOTIDE SEQUENCE</scope>
    <source>
        <strain evidence="2">UK-FUSCHL-C3</strain>
    </source>
</reference>
<feature type="signal peptide" evidence="1">
    <location>
        <begin position="1"/>
        <end position="19"/>
    </location>
</feature>
<organism evidence="2">
    <name type="scientific">Polynucleobacter sp. UK-FUSCHL-C3</name>
    <dbReference type="NCBI Taxonomy" id="2955208"/>
    <lineage>
        <taxon>Bacteria</taxon>
        <taxon>Pseudomonadati</taxon>
        <taxon>Pseudomonadota</taxon>
        <taxon>Betaproteobacteria</taxon>
        <taxon>Burkholderiales</taxon>
        <taxon>Burkholderiaceae</taxon>
        <taxon>Polynucleobacter</taxon>
    </lineage>
</organism>
<name>A0AAU8A464_9BURK</name>
<gene>
    <name evidence="2" type="ORF">NKE59_03370</name>
</gene>
<proteinExistence type="predicted"/>
<protein>
    <recommendedName>
        <fullName evidence="3">Lipoprotein</fullName>
    </recommendedName>
</protein>
<dbReference type="AlphaFoldDB" id="A0AAU8A464"/>
<dbReference type="RefSeq" id="WP_353439565.1">
    <property type="nucleotide sequence ID" value="NZ_CP099959.1"/>
</dbReference>